<evidence type="ECO:0000313" key="1">
    <source>
        <dbReference type="EMBL" id="GME73288.1"/>
    </source>
</evidence>
<gene>
    <name evidence="1" type="ORF">Amon02_000133900</name>
</gene>
<evidence type="ECO:0000313" key="2">
    <source>
        <dbReference type="Proteomes" id="UP001165064"/>
    </source>
</evidence>
<reference evidence="1" key="1">
    <citation type="submission" date="2023-04" db="EMBL/GenBank/DDBJ databases">
        <title>Ambrosiozyma monospora NBRC 10751.</title>
        <authorList>
            <person name="Ichikawa N."/>
            <person name="Sato H."/>
            <person name="Tonouchi N."/>
        </authorList>
    </citation>
    <scope>NUCLEOTIDE SEQUENCE</scope>
    <source>
        <strain evidence="1">NBRC 10751</strain>
    </source>
</reference>
<sequence length="431" mass="49682">MGSRAGFPSTEILADFYQLKTLQPTNYTHDSIIDSNFENLDLSTVTPETIPKELIFNILGDNSNDQSYSDTDSRTINYSDPLGYHRSVLDELINKNIIKDPNDPKRSKFTIDSKSFNVKLFLSTVHKDKTSSQLLKAVQYLDRDIDSKKSELQSLIGNNFSQTLSTKNSLDGVFSEYQKSDLSALVDELKIGLTQSNNNSNRIMNPVMSHMSKEAELKGALTKLRENRWLYDLPSKLNKSIEQNNFEAIVKDYKKAEDYYQQHRHENSPVLESIWKHIDRTMEDYKKSLWSKLGNLHLETIDIHTLSSSTSLSEDNIVSLITKIIRLGTFDNPVVSFINNEHSYFLNDLDAELSHHQYLRLLKSRDNILQSVTSDYDTVLTLNRIYSSFATMVIDDVTNLDSLPVYDLPLVNELWNMLRSYVDEVRWVDYR</sequence>
<name>A0ACB5SUD3_AMBMO</name>
<keyword evidence="2" id="KW-1185">Reference proteome</keyword>
<dbReference type="Proteomes" id="UP001165064">
    <property type="component" value="Unassembled WGS sequence"/>
</dbReference>
<dbReference type="EMBL" id="BSXS01000641">
    <property type="protein sequence ID" value="GME73288.1"/>
    <property type="molecule type" value="Genomic_DNA"/>
</dbReference>
<accession>A0ACB5SUD3</accession>
<comment type="caution">
    <text evidence="1">The sequence shown here is derived from an EMBL/GenBank/DDBJ whole genome shotgun (WGS) entry which is preliminary data.</text>
</comment>
<protein>
    <submittedName>
        <fullName evidence="1">Unnamed protein product</fullName>
    </submittedName>
</protein>
<organism evidence="1 2">
    <name type="scientific">Ambrosiozyma monospora</name>
    <name type="common">Yeast</name>
    <name type="synonym">Endomycopsis monosporus</name>
    <dbReference type="NCBI Taxonomy" id="43982"/>
    <lineage>
        <taxon>Eukaryota</taxon>
        <taxon>Fungi</taxon>
        <taxon>Dikarya</taxon>
        <taxon>Ascomycota</taxon>
        <taxon>Saccharomycotina</taxon>
        <taxon>Pichiomycetes</taxon>
        <taxon>Pichiales</taxon>
        <taxon>Pichiaceae</taxon>
        <taxon>Ambrosiozyma</taxon>
    </lineage>
</organism>
<proteinExistence type="predicted"/>